<dbReference type="EMBL" id="SJZB01000045">
    <property type="protein sequence ID" value="TCJ12293.1"/>
    <property type="molecule type" value="Genomic_DNA"/>
</dbReference>
<comment type="similarity">
    <text evidence="2">Belongs to the DsrC/TusE family.</text>
</comment>
<dbReference type="PANTHER" id="PTHR37010:SF1">
    <property type="entry name" value="SULFURTRANSFERASE TUSE"/>
    <property type="match status" value="1"/>
</dbReference>
<dbReference type="Gene3D" id="3.30.1420.10">
    <property type="match status" value="1"/>
</dbReference>
<evidence type="ECO:0000256" key="1">
    <source>
        <dbReference type="ARBA" id="ARBA00004496"/>
    </source>
</evidence>
<dbReference type="Gene3D" id="1.10.10.370">
    <property type="entry name" value="DsrC-like protein, C-terminal domain"/>
    <property type="match status" value="1"/>
</dbReference>
<sequence>MLTLAAERDGEGYLIDPEAWDRDLARGLAAEEGLVLDALAWSIVDFMRAYWQEHRVAPDVRHVLEHLAQAHGLGRQAAKDSLFRVFPYGYVKQACKIAGMMRPRAWSTG</sequence>
<dbReference type="AlphaFoldDB" id="A0A4R1B896"/>
<dbReference type="PIRSF" id="PIRSF006223">
    <property type="entry name" value="DsrC_TusE"/>
    <property type="match status" value="1"/>
</dbReference>
<evidence type="ECO:0000256" key="2">
    <source>
        <dbReference type="ARBA" id="ARBA00005718"/>
    </source>
</evidence>
<dbReference type="GO" id="GO:0002143">
    <property type="term" value="P:tRNA wobble position uridine thiolation"/>
    <property type="evidence" value="ECO:0007669"/>
    <property type="project" value="TreeGrafter"/>
</dbReference>
<accession>A0A4R1B896</accession>
<proteinExistence type="inferred from homology"/>
<evidence type="ECO:0000256" key="3">
    <source>
        <dbReference type="ARBA" id="ARBA00022490"/>
    </source>
</evidence>
<dbReference type="InterPro" id="IPR007453">
    <property type="entry name" value="DsrC/TusE"/>
</dbReference>
<name>A0A4R1B896_9PROT</name>
<dbReference type="PANTHER" id="PTHR37010">
    <property type="entry name" value="SULFURTRANSFERASE TUSE"/>
    <property type="match status" value="1"/>
</dbReference>
<dbReference type="NCBIfam" id="TIGR03342">
    <property type="entry name" value="dsrC_tusE_dsvC"/>
    <property type="match status" value="1"/>
</dbReference>
<evidence type="ECO:0000313" key="5">
    <source>
        <dbReference type="Proteomes" id="UP000295443"/>
    </source>
</evidence>
<gene>
    <name evidence="4" type="primary">tusE</name>
    <name evidence="4" type="ORF">EZJ19_12865</name>
</gene>
<dbReference type="InterPro" id="IPR043163">
    <property type="entry name" value="DsrC-like_N"/>
</dbReference>
<evidence type="ECO:0000313" key="4">
    <source>
        <dbReference type="EMBL" id="TCJ12293.1"/>
    </source>
</evidence>
<dbReference type="OrthoDB" id="9786347at2"/>
<comment type="subcellular location">
    <subcellularLocation>
        <location evidence="1">Cytoplasm</location>
    </subcellularLocation>
</comment>
<dbReference type="GO" id="GO:0005737">
    <property type="term" value="C:cytoplasm"/>
    <property type="evidence" value="ECO:0007669"/>
    <property type="project" value="UniProtKB-SubCell"/>
</dbReference>
<dbReference type="InterPro" id="IPR042072">
    <property type="entry name" value="DsrC-like_C"/>
</dbReference>
<comment type="caution">
    <text evidence="4">The sequence shown here is derived from an EMBL/GenBank/DDBJ whole genome shotgun (WGS) entry which is preliminary data.</text>
</comment>
<keyword evidence="3" id="KW-0963">Cytoplasm</keyword>
<dbReference type="GO" id="GO:0097163">
    <property type="term" value="F:sulfur carrier activity"/>
    <property type="evidence" value="ECO:0007669"/>
    <property type="project" value="TreeGrafter"/>
</dbReference>
<reference evidence="4 5" key="1">
    <citation type="submission" date="2019-03" db="EMBL/GenBank/DDBJ databases">
        <title>Genome sequence of Thiobacillaceae bacterium LSR1, a sulfur-oxidizing bacterium isolated from freshwater sediment.</title>
        <authorList>
            <person name="Li S."/>
        </authorList>
    </citation>
    <scope>NUCLEOTIDE SEQUENCE [LARGE SCALE GENOMIC DNA]</scope>
    <source>
        <strain evidence="4 5">LSR1</strain>
    </source>
</reference>
<dbReference type="Proteomes" id="UP000295443">
    <property type="component" value="Unassembled WGS sequence"/>
</dbReference>
<protein>
    <submittedName>
        <fullName evidence="4">TusE/DsrC/DsvC family sulfur relay protein</fullName>
    </submittedName>
</protein>
<dbReference type="InterPro" id="IPR025526">
    <property type="entry name" value="DsrC-like_dom_sf"/>
</dbReference>
<dbReference type="Pfam" id="PF04358">
    <property type="entry name" value="DsrC"/>
    <property type="match status" value="1"/>
</dbReference>
<keyword evidence="5" id="KW-1185">Reference proteome</keyword>
<dbReference type="SUPFAM" id="SSF69721">
    <property type="entry name" value="DsrC, the gamma subunit of dissimilatory sulfite reductase"/>
    <property type="match status" value="1"/>
</dbReference>
<organism evidence="4 5">
    <name type="scientific">Parasulfuritortus cantonensis</name>
    <dbReference type="NCBI Taxonomy" id="2528202"/>
    <lineage>
        <taxon>Bacteria</taxon>
        <taxon>Pseudomonadati</taxon>
        <taxon>Pseudomonadota</taxon>
        <taxon>Betaproteobacteria</taxon>
        <taxon>Nitrosomonadales</taxon>
        <taxon>Thiobacillaceae</taxon>
        <taxon>Parasulfuritortus</taxon>
    </lineage>
</organism>